<evidence type="ECO:0000256" key="1">
    <source>
        <dbReference type="SAM" id="MobiDB-lite"/>
    </source>
</evidence>
<dbReference type="Proteomes" id="UP000265520">
    <property type="component" value="Unassembled WGS sequence"/>
</dbReference>
<evidence type="ECO:0000313" key="3">
    <source>
        <dbReference type="Proteomes" id="UP000265520"/>
    </source>
</evidence>
<sequence length="33" mass="3588">MEEANEVVDEEVDADADNGDDTEVMETDGSENI</sequence>
<dbReference type="AlphaFoldDB" id="A0A392SKF9"/>
<reference evidence="2 3" key="1">
    <citation type="journal article" date="2018" name="Front. Plant Sci.">
        <title>Red Clover (Trifolium pratense) and Zigzag Clover (T. medium) - A Picture of Genomic Similarities and Differences.</title>
        <authorList>
            <person name="Dluhosova J."/>
            <person name="Istvanek J."/>
            <person name="Nedelnik J."/>
            <person name="Repkova J."/>
        </authorList>
    </citation>
    <scope>NUCLEOTIDE SEQUENCE [LARGE SCALE GENOMIC DNA]</scope>
    <source>
        <strain evidence="3">cv. 10/8</strain>
        <tissue evidence="2">Leaf</tissue>
    </source>
</reference>
<protein>
    <submittedName>
        <fullName evidence="2">Uncharacterized protein</fullName>
    </submittedName>
</protein>
<feature type="region of interest" description="Disordered" evidence="1">
    <location>
        <begin position="1"/>
        <end position="33"/>
    </location>
</feature>
<comment type="caution">
    <text evidence="2">The sequence shown here is derived from an EMBL/GenBank/DDBJ whole genome shotgun (WGS) entry which is preliminary data.</text>
</comment>
<keyword evidence="3" id="KW-1185">Reference proteome</keyword>
<accession>A0A392SKF9</accession>
<evidence type="ECO:0000313" key="2">
    <source>
        <dbReference type="EMBL" id="MCI48922.1"/>
    </source>
</evidence>
<dbReference type="EMBL" id="LXQA010393387">
    <property type="protein sequence ID" value="MCI48922.1"/>
    <property type="molecule type" value="Genomic_DNA"/>
</dbReference>
<name>A0A392SKF9_9FABA</name>
<organism evidence="2 3">
    <name type="scientific">Trifolium medium</name>
    <dbReference type="NCBI Taxonomy" id="97028"/>
    <lineage>
        <taxon>Eukaryota</taxon>
        <taxon>Viridiplantae</taxon>
        <taxon>Streptophyta</taxon>
        <taxon>Embryophyta</taxon>
        <taxon>Tracheophyta</taxon>
        <taxon>Spermatophyta</taxon>
        <taxon>Magnoliopsida</taxon>
        <taxon>eudicotyledons</taxon>
        <taxon>Gunneridae</taxon>
        <taxon>Pentapetalae</taxon>
        <taxon>rosids</taxon>
        <taxon>fabids</taxon>
        <taxon>Fabales</taxon>
        <taxon>Fabaceae</taxon>
        <taxon>Papilionoideae</taxon>
        <taxon>50 kb inversion clade</taxon>
        <taxon>NPAAA clade</taxon>
        <taxon>Hologalegina</taxon>
        <taxon>IRL clade</taxon>
        <taxon>Trifolieae</taxon>
        <taxon>Trifolium</taxon>
    </lineage>
</organism>
<proteinExistence type="predicted"/>